<reference evidence="2 3" key="1">
    <citation type="journal article" date="2016" name="Mol. Biol. Evol.">
        <title>Comparative Genomics of Early-Diverging Mushroom-Forming Fungi Provides Insights into the Origins of Lignocellulose Decay Capabilities.</title>
        <authorList>
            <person name="Nagy L.G."/>
            <person name="Riley R."/>
            <person name="Tritt A."/>
            <person name="Adam C."/>
            <person name="Daum C."/>
            <person name="Floudas D."/>
            <person name="Sun H."/>
            <person name="Yadav J.S."/>
            <person name="Pangilinan J."/>
            <person name="Larsson K.H."/>
            <person name="Matsuura K."/>
            <person name="Barry K."/>
            <person name="Labutti K."/>
            <person name="Kuo R."/>
            <person name="Ohm R.A."/>
            <person name="Bhattacharya S.S."/>
            <person name="Shirouzu T."/>
            <person name="Yoshinaga Y."/>
            <person name="Martin F.M."/>
            <person name="Grigoriev I.V."/>
            <person name="Hibbett D.S."/>
        </authorList>
    </citation>
    <scope>NUCLEOTIDE SEQUENCE [LARGE SCALE GENOMIC DNA]</scope>
    <source>
        <strain evidence="2 3">TUFC12733</strain>
    </source>
</reference>
<gene>
    <name evidence="2" type="ORF">CALVIDRAFT_335243</name>
</gene>
<feature type="region of interest" description="Disordered" evidence="1">
    <location>
        <begin position="95"/>
        <end position="202"/>
    </location>
</feature>
<dbReference type="Proteomes" id="UP000076738">
    <property type="component" value="Unassembled WGS sequence"/>
</dbReference>
<dbReference type="AlphaFoldDB" id="A0A167HMQ7"/>
<evidence type="ECO:0000313" key="2">
    <source>
        <dbReference type="EMBL" id="KZO91792.1"/>
    </source>
</evidence>
<accession>A0A167HMQ7</accession>
<dbReference type="EMBL" id="KV417318">
    <property type="protein sequence ID" value="KZO91792.1"/>
    <property type="molecule type" value="Genomic_DNA"/>
</dbReference>
<feature type="region of interest" description="Disordered" evidence="1">
    <location>
        <begin position="1"/>
        <end position="24"/>
    </location>
</feature>
<organism evidence="2 3">
    <name type="scientific">Calocera viscosa (strain TUFC12733)</name>
    <dbReference type="NCBI Taxonomy" id="1330018"/>
    <lineage>
        <taxon>Eukaryota</taxon>
        <taxon>Fungi</taxon>
        <taxon>Dikarya</taxon>
        <taxon>Basidiomycota</taxon>
        <taxon>Agaricomycotina</taxon>
        <taxon>Dacrymycetes</taxon>
        <taxon>Dacrymycetales</taxon>
        <taxon>Dacrymycetaceae</taxon>
        <taxon>Calocera</taxon>
    </lineage>
</organism>
<name>A0A167HMQ7_CALVF</name>
<feature type="region of interest" description="Disordered" evidence="1">
    <location>
        <begin position="45"/>
        <end position="71"/>
    </location>
</feature>
<keyword evidence="3" id="KW-1185">Reference proteome</keyword>
<feature type="compositionally biased region" description="Basic and acidic residues" evidence="1">
    <location>
        <begin position="103"/>
        <end position="113"/>
    </location>
</feature>
<proteinExistence type="predicted"/>
<evidence type="ECO:0000313" key="3">
    <source>
        <dbReference type="Proteomes" id="UP000076738"/>
    </source>
</evidence>
<protein>
    <submittedName>
        <fullName evidence="2">Uncharacterized protein</fullName>
    </submittedName>
</protein>
<sequence length="202" mass="21970">MRDCGVCSPGPQSTRPPGKGGGIARNTRIARRLTQTHHLARRMGDLVQRQKKRRPARCSDERSTSTTRVGSGLNRLVRVGLLPSPSDSFHKLLTSAPQKAARNPREQRWDPKHLIPGSCKIPPLSPGPPRPARNCGHHPSSPRSKATPGQRDLREYGAWGPGETPWPPADRDPAPAVPGHARKSALEMSQTDLSCGSHNLPT</sequence>
<evidence type="ECO:0000256" key="1">
    <source>
        <dbReference type="SAM" id="MobiDB-lite"/>
    </source>
</evidence>
<feature type="compositionally biased region" description="Polar residues" evidence="1">
    <location>
        <begin position="187"/>
        <end position="202"/>
    </location>
</feature>